<protein>
    <submittedName>
        <fullName evidence="1">Uncharacterized protein</fullName>
    </submittedName>
</protein>
<sequence length="118" mass="13362">MYLLPERERGEGAQESKEESDETERVCAYGVHTHTKQLLSFISPCTGPIFPFLISLRQSPRRHTDLSACCKWSVNKSQRHDDTEQLPASLFLGMGQAQWLREYAGCSVAFQWKGAVSL</sequence>
<gene>
    <name evidence="1" type="ORF">KUCAC02_014263</name>
</gene>
<name>A0ACB9WE03_CHAAC</name>
<proteinExistence type="predicted"/>
<dbReference type="Proteomes" id="UP001057452">
    <property type="component" value="Chromosome 16"/>
</dbReference>
<reference evidence="1" key="1">
    <citation type="submission" date="2022-05" db="EMBL/GenBank/DDBJ databases">
        <title>Chromosome-level genome of Chaenocephalus aceratus.</title>
        <authorList>
            <person name="Park H."/>
        </authorList>
    </citation>
    <scope>NUCLEOTIDE SEQUENCE</scope>
    <source>
        <strain evidence="1">KU_202001</strain>
    </source>
</reference>
<evidence type="ECO:0000313" key="1">
    <source>
        <dbReference type="EMBL" id="KAI4811353.1"/>
    </source>
</evidence>
<evidence type="ECO:0000313" key="2">
    <source>
        <dbReference type="Proteomes" id="UP001057452"/>
    </source>
</evidence>
<comment type="caution">
    <text evidence="1">The sequence shown here is derived from an EMBL/GenBank/DDBJ whole genome shotgun (WGS) entry which is preliminary data.</text>
</comment>
<organism evidence="1 2">
    <name type="scientific">Chaenocephalus aceratus</name>
    <name type="common">Blackfin icefish</name>
    <name type="synonym">Chaenichthys aceratus</name>
    <dbReference type="NCBI Taxonomy" id="36190"/>
    <lineage>
        <taxon>Eukaryota</taxon>
        <taxon>Metazoa</taxon>
        <taxon>Chordata</taxon>
        <taxon>Craniata</taxon>
        <taxon>Vertebrata</taxon>
        <taxon>Euteleostomi</taxon>
        <taxon>Actinopterygii</taxon>
        <taxon>Neopterygii</taxon>
        <taxon>Teleostei</taxon>
        <taxon>Neoteleostei</taxon>
        <taxon>Acanthomorphata</taxon>
        <taxon>Eupercaria</taxon>
        <taxon>Perciformes</taxon>
        <taxon>Notothenioidei</taxon>
        <taxon>Channichthyidae</taxon>
        <taxon>Chaenocephalus</taxon>
    </lineage>
</organism>
<dbReference type="EMBL" id="CM043800">
    <property type="protein sequence ID" value="KAI4811353.1"/>
    <property type="molecule type" value="Genomic_DNA"/>
</dbReference>
<keyword evidence="2" id="KW-1185">Reference proteome</keyword>
<accession>A0ACB9WE03</accession>